<evidence type="ECO:0000256" key="1">
    <source>
        <dbReference type="ARBA" id="ARBA00005502"/>
    </source>
</evidence>
<proteinExistence type="inferred from homology"/>
<evidence type="ECO:0000313" key="3">
    <source>
        <dbReference type="EMBL" id="KKP46778.1"/>
    </source>
</evidence>
<dbReference type="AlphaFoldDB" id="A0A0F9ZR64"/>
<dbReference type="PANTHER" id="PTHR11911:SF111">
    <property type="entry name" value="INOSINE-5'-MONOPHOSPHATE DEHYDROGENASE"/>
    <property type="match status" value="1"/>
</dbReference>
<dbReference type="InterPro" id="IPR005990">
    <property type="entry name" value="IMP_DH"/>
</dbReference>
<gene>
    <name evidence="3" type="ORF">UR38_C0008G0009</name>
</gene>
<reference evidence="3 4" key="1">
    <citation type="journal article" date="2015" name="Nature">
        <title>rRNA introns, odd ribosomes, and small enigmatic genomes across a large radiation of phyla.</title>
        <authorList>
            <person name="Brown C.T."/>
            <person name="Hug L.A."/>
            <person name="Thomas B.C."/>
            <person name="Sharon I."/>
            <person name="Castelle C.J."/>
            <person name="Singh A."/>
            <person name="Wilkins M.J."/>
            <person name="Williams K.H."/>
            <person name="Banfield J.F."/>
        </authorList>
    </citation>
    <scope>NUCLEOTIDE SEQUENCE [LARGE SCALE GENOMIC DNA]</scope>
</reference>
<dbReference type="EMBL" id="LBOZ01000008">
    <property type="protein sequence ID" value="KKP46778.1"/>
    <property type="molecule type" value="Genomic_DNA"/>
</dbReference>
<comment type="similarity">
    <text evidence="1">Belongs to the IMPDH/GMPR family.</text>
</comment>
<name>A0A0F9ZR64_9BACT</name>
<comment type="caution">
    <text evidence="3">The sequence shown here is derived from an EMBL/GenBank/DDBJ whole genome shotgun (WGS) entry which is preliminary data.</text>
</comment>
<dbReference type="SUPFAM" id="SSF51412">
    <property type="entry name" value="Inosine monophosphate dehydrogenase (IMPDH)"/>
    <property type="match status" value="1"/>
</dbReference>
<feature type="domain" description="IMP dehydrogenase/GMP reductase" evidence="2">
    <location>
        <begin position="10"/>
        <end position="348"/>
    </location>
</feature>
<dbReference type="Pfam" id="PF00478">
    <property type="entry name" value="IMPDH"/>
    <property type="match status" value="1"/>
</dbReference>
<protein>
    <submittedName>
        <fullName evidence="3">GMP reductase</fullName>
    </submittedName>
</protein>
<accession>A0A0F9ZR64</accession>
<dbReference type="SMART" id="SM01240">
    <property type="entry name" value="IMPDH"/>
    <property type="match status" value="1"/>
</dbReference>
<organism evidence="3 4">
    <name type="scientific">Candidatus Woesebacteria bacterium GW2011_GWA2_33_28</name>
    <dbReference type="NCBI Taxonomy" id="1618561"/>
    <lineage>
        <taxon>Bacteria</taxon>
        <taxon>Candidatus Woeseibacteriota</taxon>
    </lineage>
</organism>
<dbReference type="Proteomes" id="UP000033995">
    <property type="component" value="Unassembled WGS sequence"/>
</dbReference>
<dbReference type="PATRIC" id="fig|1618561.3.peg.833"/>
<dbReference type="InterPro" id="IPR013785">
    <property type="entry name" value="Aldolase_TIM"/>
</dbReference>
<dbReference type="FunFam" id="3.20.20.70:FF:000424">
    <property type="entry name" value="Inosine-5'-monophosphate dehydrogenase 2"/>
    <property type="match status" value="1"/>
</dbReference>
<dbReference type="Gene3D" id="3.20.20.70">
    <property type="entry name" value="Aldolase class I"/>
    <property type="match status" value="2"/>
</dbReference>
<dbReference type="CDD" id="cd00381">
    <property type="entry name" value="IMPDH"/>
    <property type="match status" value="1"/>
</dbReference>
<dbReference type="PANTHER" id="PTHR11911">
    <property type="entry name" value="INOSINE-5-MONOPHOSPHATE DEHYDROGENASE RELATED"/>
    <property type="match status" value="1"/>
</dbReference>
<evidence type="ECO:0000259" key="2">
    <source>
        <dbReference type="Pfam" id="PF00478"/>
    </source>
</evidence>
<dbReference type="InterPro" id="IPR001093">
    <property type="entry name" value="IMP_DH_GMPRt"/>
</dbReference>
<dbReference type="GO" id="GO:0006183">
    <property type="term" value="P:GTP biosynthetic process"/>
    <property type="evidence" value="ECO:0007669"/>
    <property type="project" value="TreeGrafter"/>
</dbReference>
<dbReference type="GO" id="GO:0003938">
    <property type="term" value="F:IMP dehydrogenase activity"/>
    <property type="evidence" value="ECO:0007669"/>
    <property type="project" value="InterPro"/>
</dbReference>
<evidence type="ECO:0000313" key="4">
    <source>
        <dbReference type="Proteomes" id="UP000033995"/>
    </source>
</evidence>
<sequence>MKKVKDIPLALSYDDVLLVPCYSDIKSRSDVDLSSQITPRVKLAIPLISINMSDVTGVEMAISLGKLGGLGFLPRFETAEKQAEMVFQVKKADSLVGAAVGCKDNFLERAEMLARAGVDIITLDVAHAGMQQALDATTELKQRFGRLADIISGVVGTYETAEALYKAGADSVRVGVGPGTICITRTQTGFGVPQITAVLDCARAARKYKKTVLCDGGTKNSGDIVKGLAAGASAVIIGSQFAGHDEAPGEVVIKDEIKYKMYNASTSLTEKKRHVENLKCLPGTYTNHIEGVESLVPYKGPLKNSMDRWLANIRSGYSYCGARDITELWEKAKFVRITPNGVRESESHDVILL</sequence>